<keyword evidence="11" id="KW-0648">Protein biosynthesis</keyword>
<dbReference type="GO" id="GO:0045900">
    <property type="term" value="P:negative regulation of translational elongation"/>
    <property type="evidence" value="ECO:0007669"/>
    <property type="project" value="InterPro"/>
</dbReference>
<dbReference type="NCBIfam" id="NF008775">
    <property type="entry name" value="PRK11819.1"/>
    <property type="match status" value="1"/>
</dbReference>
<dbReference type="GO" id="GO:0019843">
    <property type="term" value="F:rRNA binding"/>
    <property type="evidence" value="ECO:0007669"/>
    <property type="project" value="UniProtKB-KW"/>
</dbReference>
<dbReference type="FunFam" id="3.40.50.300:FF:000011">
    <property type="entry name" value="Putative ABC transporter ATP-binding component"/>
    <property type="match status" value="1"/>
</dbReference>
<evidence type="ECO:0000313" key="13">
    <source>
        <dbReference type="EMBL" id="QDV06432.1"/>
    </source>
</evidence>
<evidence type="ECO:0000256" key="11">
    <source>
        <dbReference type="ARBA" id="ARBA00022917"/>
    </source>
</evidence>
<dbReference type="PANTHER" id="PTHR43858">
    <property type="entry name" value="ENERGY-DEPENDENT TRANSLATIONAL THROTTLE PROTEIN ETTA"/>
    <property type="match status" value="1"/>
</dbReference>
<dbReference type="InterPro" id="IPR003439">
    <property type="entry name" value="ABC_transporter-like_ATP-bd"/>
</dbReference>
<keyword evidence="3" id="KW-0820">tRNA-binding</keyword>
<evidence type="ECO:0000256" key="10">
    <source>
        <dbReference type="ARBA" id="ARBA00022884"/>
    </source>
</evidence>
<dbReference type="InterPro" id="IPR003593">
    <property type="entry name" value="AAA+_ATPase"/>
</dbReference>
<dbReference type="InterPro" id="IPR027417">
    <property type="entry name" value="P-loop_NTPase"/>
</dbReference>
<dbReference type="InterPro" id="IPR017871">
    <property type="entry name" value="ABC_transporter-like_CS"/>
</dbReference>
<feature type="domain" description="ABC transporter" evidence="12">
    <location>
        <begin position="336"/>
        <end position="561"/>
    </location>
</feature>
<keyword evidence="9" id="KW-0810">Translation regulation</keyword>
<keyword evidence="5" id="KW-0677">Repeat</keyword>
<dbReference type="PANTHER" id="PTHR43858:SF1">
    <property type="entry name" value="ABC TRANSPORTER-RELATED PROTEIN"/>
    <property type="match status" value="1"/>
</dbReference>
<keyword evidence="8 13" id="KW-0067">ATP-binding</keyword>
<keyword evidence="2" id="KW-0963">Cytoplasm</keyword>
<dbReference type="Pfam" id="PF00005">
    <property type="entry name" value="ABC_tran"/>
    <property type="match status" value="2"/>
</dbReference>
<dbReference type="EMBL" id="CP036434">
    <property type="protein sequence ID" value="QDV06432.1"/>
    <property type="molecule type" value="Genomic_DNA"/>
</dbReference>
<dbReference type="SMART" id="SM00382">
    <property type="entry name" value="AAA"/>
    <property type="match status" value="2"/>
</dbReference>
<dbReference type="GO" id="GO:0000049">
    <property type="term" value="F:tRNA binding"/>
    <property type="evidence" value="ECO:0007669"/>
    <property type="project" value="UniProtKB-KW"/>
</dbReference>
<name>A0A518EQR1_9BACT</name>
<sequence>MGPADRLLANMAERIVYQVENLHKFYEQREILKGITLALHETSKIGLIGANGAGKSTFLRILAGVDKEFEGIARTNGDISVGYLSQEPQLNPAKTVKGNIDEAVDHLRATEARYYEVMTLMGEAEGAQLDKLSAEFDHLQHEMDVKDIWNLEQHLEQAMHALQVPPPDRDVESLSGGEKRRVGLCRLLLEHPDMLLLDEPTNHLDADSILWLETYLLEYEGLVVLITHDRYFLDNVVDCMIEVAGGLATAHPGNYSDFLEFERTRLDVKRKHDALRDKRLEKELEWIRRTPKAQTKQSNSRLRRYQELADEVSAEEQVQSVELRIPPGPRLGEKVVHVRNLKKGYGDRVLFEGLTFDIPPQAKLGVIGGNGRGKTTLLRIILGEEQPDEGHVEIGPTVVTSVIEQSRDSLDDTKTVFENVTEGNQILPFGRTTMDARAYVARFNFKGEDQARILGECSGGMRNRVLLARMLRKPANLVIMDEPTNDLDLDTLRVLEEGIANYPGCMIIVTHDRYFLDKVATHILAFEEDGHVVFHQGDFQSYQSHRLEAQKDAASPHRKFARR</sequence>
<feature type="domain" description="ABC transporter" evidence="12">
    <location>
        <begin position="17"/>
        <end position="270"/>
    </location>
</feature>
<dbReference type="SUPFAM" id="SSF52540">
    <property type="entry name" value="P-loop containing nucleoside triphosphate hydrolases"/>
    <property type="match status" value="2"/>
</dbReference>
<dbReference type="AlphaFoldDB" id="A0A518EQR1"/>
<evidence type="ECO:0000256" key="7">
    <source>
        <dbReference type="ARBA" id="ARBA00022801"/>
    </source>
</evidence>
<dbReference type="Gene3D" id="3.40.50.300">
    <property type="entry name" value="P-loop containing nucleotide triphosphate hydrolases"/>
    <property type="match status" value="2"/>
</dbReference>
<proteinExistence type="inferred from homology"/>
<evidence type="ECO:0000256" key="6">
    <source>
        <dbReference type="ARBA" id="ARBA00022741"/>
    </source>
</evidence>
<dbReference type="GO" id="GO:0006412">
    <property type="term" value="P:translation"/>
    <property type="evidence" value="ECO:0007669"/>
    <property type="project" value="UniProtKB-KW"/>
</dbReference>
<evidence type="ECO:0000256" key="1">
    <source>
        <dbReference type="ARBA" id="ARBA00005868"/>
    </source>
</evidence>
<evidence type="ECO:0000313" key="14">
    <source>
        <dbReference type="Proteomes" id="UP000320390"/>
    </source>
</evidence>
<evidence type="ECO:0000259" key="12">
    <source>
        <dbReference type="PROSITE" id="PS50893"/>
    </source>
</evidence>
<dbReference type="Proteomes" id="UP000320390">
    <property type="component" value="Chromosome"/>
</dbReference>
<gene>
    <name evidence="13" type="ORF">Poly30_19410</name>
</gene>
<protein>
    <submittedName>
        <fullName evidence="13">Putative ABC transporter ATP-binding protein</fullName>
    </submittedName>
</protein>
<keyword evidence="6" id="KW-0547">Nucleotide-binding</keyword>
<dbReference type="CDD" id="cd03221">
    <property type="entry name" value="ABCF_EF-3"/>
    <property type="match status" value="2"/>
</dbReference>
<dbReference type="PROSITE" id="PS50893">
    <property type="entry name" value="ABC_TRANSPORTER_2"/>
    <property type="match status" value="2"/>
</dbReference>
<keyword evidence="7" id="KW-0378">Hydrolase</keyword>
<dbReference type="GO" id="GO:0005524">
    <property type="term" value="F:ATP binding"/>
    <property type="evidence" value="ECO:0007669"/>
    <property type="project" value="UniProtKB-KW"/>
</dbReference>
<dbReference type="Pfam" id="PF12848">
    <property type="entry name" value="ABC_tran_Xtn"/>
    <property type="match status" value="1"/>
</dbReference>
<dbReference type="GO" id="GO:0016887">
    <property type="term" value="F:ATP hydrolysis activity"/>
    <property type="evidence" value="ECO:0007669"/>
    <property type="project" value="InterPro"/>
</dbReference>
<comment type="similarity">
    <text evidence="1">Belongs to the ABC transporter superfamily. ABCF family. Translational throttle EttA subfamily.</text>
</comment>
<evidence type="ECO:0000256" key="5">
    <source>
        <dbReference type="ARBA" id="ARBA00022737"/>
    </source>
</evidence>
<dbReference type="FunFam" id="3.40.50.300:FF:000183">
    <property type="entry name" value="ABC transporter ATP-binding protein yjjK"/>
    <property type="match status" value="1"/>
</dbReference>
<keyword evidence="14" id="KW-1185">Reference proteome</keyword>
<evidence type="ECO:0000256" key="4">
    <source>
        <dbReference type="ARBA" id="ARBA00022730"/>
    </source>
</evidence>
<keyword evidence="10" id="KW-0694">RNA-binding</keyword>
<dbReference type="PROSITE" id="PS00211">
    <property type="entry name" value="ABC_TRANSPORTER_1"/>
    <property type="match status" value="2"/>
</dbReference>
<organism evidence="13 14">
    <name type="scientific">Saltatorellus ferox</name>
    <dbReference type="NCBI Taxonomy" id="2528018"/>
    <lineage>
        <taxon>Bacteria</taxon>
        <taxon>Pseudomonadati</taxon>
        <taxon>Planctomycetota</taxon>
        <taxon>Planctomycetia</taxon>
        <taxon>Planctomycetia incertae sedis</taxon>
        <taxon>Saltatorellus</taxon>
    </lineage>
</organism>
<dbReference type="InterPro" id="IPR022374">
    <property type="entry name" value="EttA"/>
</dbReference>
<reference evidence="13 14" key="1">
    <citation type="submission" date="2019-02" db="EMBL/GenBank/DDBJ databases">
        <title>Deep-cultivation of Planctomycetes and their phenomic and genomic characterization uncovers novel biology.</title>
        <authorList>
            <person name="Wiegand S."/>
            <person name="Jogler M."/>
            <person name="Boedeker C."/>
            <person name="Pinto D."/>
            <person name="Vollmers J."/>
            <person name="Rivas-Marin E."/>
            <person name="Kohn T."/>
            <person name="Peeters S.H."/>
            <person name="Heuer A."/>
            <person name="Rast P."/>
            <person name="Oberbeckmann S."/>
            <person name="Bunk B."/>
            <person name="Jeske O."/>
            <person name="Meyerdierks A."/>
            <person name="Storesund J.E."/>
            <person name="Kallscheuer N."/>
            <person name="Luecker S."/>
            <person name="Lage O.M."/>
            <person name="Pohl T."/>
            <person name="Merkel B.J."/>
            <person name="Hornburger P."/>
            <person name="Mueller R.-W."/>
            <person name="Bruemmer F."/>
            <person name="Labrenz M."/>
            <person name="Spormann A.M."/>
            <person name="Op den Camp H."/>
            <person name="Overmann J."/>
            <person name="Amann R."/>
            <person name="Jetten M.S.M."/>
            <person name="Mascher T."/>
            <person name="Medema M.H."/>
            <person name="Devos D.P."/>
            <person name="Kaster A.-K."/>
            <person name="Ovreas L."/>
            <person name="Rohde M."/>
            <person name="Galperin M.Y."/>
            <person name="Jogler C."/>
        </authorList>
    </citation>
    <scope>NUCLEOTIDE SEQUENCE [LARGE SCALE GENOMIC DNA]</scope>
    <source>
        <strain evidence="13 14">Poly30</strain>
    </source>
</reference>
<dbReference type="InterPro" id="IPR032781">
    <property type="entry name" value="ABC_tran_Xtn"/>
</dbReference>
<evidence type="ECO:0000256" key="8">
    <source>
        <dbReference type="ARBA" id="ARBA00022840"/>
    </source>
</evidence>
<evidence type="ECO:0000256" key="2">
    <source>
        <dbReference type="ARBA" id="ARBA00022490"/>
    </source>
</evidence>
<evidence type="ECO:0000256" key="3">
    <source>
        <dbReference type="ARBA" id="ARBA00022555"/>
    </source>
</evidence>
<evidence type="ECO:0000256" key="9">
    <source>
        <dbReference type="ARBA" id="ARBA00022845"/>
    </source>
</evidence>
<keyword evidence="4" id="KW-0699">rRNA-binding</keyword>
<accession>A0A518EQR1</accession>